<reference evidence="1" key="1">
    <citation type="submission" date="2021-06" db="EMBL/GenBank/DDBJ databases">
        <title>Paracoccus bacterium XHP0099 sp. nov., isolated from the surface waters of the Yellow Sea.</title>
        <authorList>
            <person name="Xue H."/>
            <person name="Zhang D."/>
        </authorList>
    </citation>
    <scope>NUCLEOTIDE SEQUENCE</scope>
    <source>
        <strain evidence="1">XHP0099</strain>
    </source>
</reference>
<comment type="caution">
    <text evidence="1">The sequence shown here is derived from an EMBL/GenBank/DDBJ whole genome shotgun (WGS) entry which is preliminary data.</text>
</comment>
<dbReference type="Pfam" id="PF00353">
    <property type="entry name" value="HemolysinCabind"/>
    <property type="match status" value="6"/>
</dbReference>
<keyword evidence="2" id="KW-1185">Reference proteome</keyword>
<sequence>MVTITSDTTITLDGTTPVVVNGVQEYEWFEQWVDGFFFHSPSVGPILTVNLTGSWNSSVLRASGGLGLIVSDDAAAGERGINTIIGSHEVRDVIALTRTRVETVSTRGGNDLLTIGDARVNFASTGDGNDIVQVNSNQWLGTIDLGNGTDRIVVENRGAGIESIISYDGPDTIIARSQVNNIRTNRGMDTVEGGTQWIAKIDTGDDNDRITTRGNAGDISGGNGHDTILTAIPTWTRTIAGEDGNDRITVNGDAMFVDGGNGNDTITSAGNGANHISGGNGNDTIFTTIPTWAQSIAGDEGNDRITVNGEAALIDAGRGNDTITSGNNFIETINAGRGVDRVILNKGGADYINLGRDADTLIFRAQADPGNTVTVNGGGSASDATNRDLDTVDFWAFFGRVVVDLESGNATTPNGRLQLREFENVNGGRGHDVLSGNYDANRLAGGPGNDVLIGGDAIDRLVGGPGADHFRFVKFDRAADRIPDFIRGQGDRIDLRPLDARADRAGNQAFDFIGTQPFHGIDGEVRFVRNGGLTQIQADRDGDRRADLIIVLEDPIQLIERDFLL</sequence>
<dbReference type="RefSeq" id="WP_216033544.1">
    <property type="nucleotide sequence ID" value="NZ_JAHKNG010000020.1"/>
</dbReference>
<accession>A0ABS6AJV0</accession>
<organism evidence="1 2">
    <name type="scientific">Paracoccus marinaquae</name>
    <dbReference type="NCBI Taxonomy" id="2841926"/>
    <lineage>
        <taxon>Bacteria</taxon>
        <taxon>Pseudomonadati</taxon>
        <taxon>Pseudomonadota</taxon>
        <taxon>Alphaproteobacteria</taxon>
        <taxon>Rhodobacterales</taxon>
        <taxon>Paracoccaceae</taxon>
        <taxon>Paracoccus</taxon>
    </lineage>
</organism>
<proteinExistence type="predicted"/>
<dbReference type="InterPro" id="IPR001343">
    <property type="entry name" value="Hemolysn_Ca-bd"/>
</dbReference>
<dbReference type="EMBL" id="JAHKNG010000020">
    <property type="protein sequence ID" value="MBU3030871.1"/>
    <property type="molecule type" value="Genomic_DNA"/>
</dbReference>
<dbReference type="PANTHER" id="PTHR38340:SF1">
    <property type="entry name" value="S-LAYER PROTEIN"/>
    <property type="match status" value="1"/>
</dbReference>
<dbReference type="InterPro" id="IPR050557">
    <property type="entry name" value="RTX_toxin/Mannuronan_C5-epim"/>
</dbReference>
<dbReference type="Proteomes" id="UP001166191">
    <property type="component" value="Unassembled WGS sequence"/>
</dbReference>
<gene>
    <name evidence="1" type="ORF">KNW02_12170</name>
</gene>
<protein>
    <recommendedName>
        <fullName evidence="3">Peptidase M10 serralysin C-terminal domain-containing protein</fullName>
    </recommendedName>
</protein>
<name>A0ABS6AJV0_9RHOB</name>
<evidence type="ECO:0000313" key="1">
    <source>
        <dbReference type="EMBL" id="MBU3030871.1"/>
    </source>
</evidence>
<evidence type="ECO:0008006" key="3">
    <source>
        <dbReference type="Google" id="ProtNLM"/>
    </source>
</evidence>
<dbReference type="PANTHER" id="PTHR38340">
    <property type="entry name" value="S-LAYER PROTEIN"/>
    <property type="match status" value="1"/>
</dbReference>
<evidence type="ECO:0000313" key="2">
    <source>
        <dbReference type="Proteomes" id="UP001166191"/>
    </source>
</evidence>